<dbReference type="InterPro" id="IPR032789">
    <property type="entry name" value="T2SS-T3SS_pil_N"/>
</dbReference>
<dbReference type="InterPro" id="IPR004846">
    <property type="entry name" value="T2SS/T3SS_dom"/>
</dbReference>
<dbReference type="GO" id="GO:0009306">
    <property type="term" value="P:protein secretion"/>
    <property type="evidence" value="ECO:0007669"/>
    <property type="project" value="InterPro"/>
</dbReference>
<protein>
    <submittedName>
        <fullName evidence="2">Type II and III secretion system protein family protein</fullName>
    </submittedName>
</protein>
<dbReference type="KEGG" id="bhg:I6G56_10175"/>
<dbReference type="PRINTS" id="PR00811">
    <property type="entry name" value="BCTERIALGSPD"/>
</dbReference>
<sequence length="487" mass="50863">MGSVIGAIGVRQAASASASPHAVRSRARASGRRAAAAALGWLAVALSAMTVAPRLARAAEPAPVLAVPAGGGEMVKLPEPAVAVFVADPDVADVHVPTPQAVFVLGKKAGTTTLFALGANNRTILRETVVVDVDTPSLQRILDARFPQLHLTLAGAPGSLMVSGRVPSAADADAVAQTLKPYLRQQESLVNRLTLARPIQVHLRVRITEVDRNITQQLGINWSALGASGNFVGGLFNGRTLFDTASKAFDLSPSGAFSVLGGFHTSRYSIDGVLDALDQEGLITMLAEPNLTAISGQTASFLAGGEFPIPVAQDTTGAITIQFKPYGVSLDFTPTVLADNRISLKVRPEVSEIDPTNSVTTGSIKVPALTVRRVDTTVELSSGQSFAIGGLLQSKSSDVLAELPGLARLPVLGKLFSSRNYLNDKTEVVVIVTPYIVQPANPGELHDALDDVTRPSSDIEFVLQRSLGIDPLGGDAPRLAGPAGFVY</sequence>
<dbReference type="Proteomes" id="UP000594943">
    <property type="component" value="Chromosome 1"/>
</dbReference>
<dbReference type="EMBL" id="CP065686">
    <property type="protein sequence ID" value="QPS45388.1"/>
    <property type="molecule type" value="Genomic_DNA"/>
</dbReference>
<evidence type="ECO:0000313" key="2">
    <source>
        <dbReference type="EMBL" id="QPS45388.1"/>
    </source>
</evidence>
<dbReference type="PANTHER" id="PTHR30332:SF17">
    <property type="entry name" value="TYPE IV PILIATION SYSTEM PROTEIN DR_0774-RELATED"/>
    <property type="match status" value="1"/>
</dbReference>
<reference evidence="2 3" key="1">
    <citation type="submission" date="2020-12" db="EMBL/GenBank/DDBJ databases">
        <title>FDA dAtabase for Regulatory Grade micrObial Sequences (FDA-ARGOS): Supporting development and validation of Infectious Disease Dx tests.</title>
        <authorList>
            <person name="Nelson B."/>
            <person name="Plummer A."/>
            <person name="Tallon L."/>
            <person name="Sadzewicz L."/>
            <person name="Zhao X."/>
            <person name="Boylan J."/>
            <person name="Ott S."/>
            <person name="Bowen H."/>
            <person name="Vavikolanu K."/>
            <person name="Mehta A."/>
            <person name="Aluvathingal J."/>
            <person name="Nadendla S."/>
            <person name="Myers T."/>
            <person name="Yan Y."/>
            <person name="Sichtig H."/>
        </authorList>
    </citation>
    <scope>NUCLEOTIDE SEQUENCE [LARGE SCALE GENOMIC DNA]</scope>
    <source>
        <strain evidence="2 3">FDAARGOS_899</strain>
    </source>
</reference>
<gene>
    <name evidence="2" type="ORF">I6G56_10175</name>
</gene>
<proteinExistence type="inferred from homology"/>
<dbReference type="GO" id="GO:0015627">
    <property type="term" value="C:type II protein secretion system complex"/>
    <property type="evidence" value="ECO:0007669"/>
    <property type="project" value="TreeGrafter"/>
</dbReference>
<dbReference type="Pfam" id="PF13629">
    <property type="entry name" value="T2SS-T3SS_pil_N"/>
    <property type="match status" value="1"/>
</dbReference>
<organism evidence="2 3">
    <name type="scientific">Burkholderia humptydooensis</name>
    <dbReference type="NCBI Taxonomy" id="430531"/>
    <lineage>
        <taxon>Bacteria</taxon>
        <taxon>Pseudomonadati</taxon>
        <taxon>Pseudomonadota</taxon>
        <taxon>Betaproteobacteria</taxon>
        <taxon>Burkholderiales</taxon>
        <taxon>Burkholderiaceae</taxon>
        <taxon>Burkholderia</taxon>
        <taxon>pseudomallei group</taxon>
    </lineage>
</organism>
<dbReference type="Pfam" id="PF00263">
    <property type="entry name" value="Secretin"/>
    <property type="match status" value="1"/>
</dbReference>
<accession>A0A7U4P4D4</accession>
<dbReference type="InterPro" id="IPR001775">
    <property type="entry name" value="GspD/PilQ"/>
</dbReference>
<dbReference type="InterPro" id="IPR050810">
    <property type="entry name" value="Bact_Secretion_Sys_Channel"/>
</dbReference>
<accession>A0A7T2X021</accession>
<dbReference type="RefSeq" id="WP_041861688.1">
    <property type="nucleotide sequence ID" value="NZ_CM003626.1"/>
</dbReference>
<evidence type="ECO:0000313" key="3">
    <source>
        <dbReference type="Proteomes" id="UP000594943"/>
    </source>
</evidence>
<dbReference type="AlphaFoldDB" id="A0A7U4P4D4"/>
<dbReference type="PANTHER" id="PTHR30332">
    <property type="entry name" value="PROBABLE GENERAL SECRETION PATHWAY PROTEIN D"/>
    <property type="match status" value="1"/>
</dbReference>
<comment type="similarity">
    <text evidence="1">Belongs to the bacterial secretin family.</text>
</comment>
<name>A0A7U4P4D4_9BURK</name>
<evidence type="ECO:0000256" key="1">
    <source>
        <dbReference type="RuleBase" id="RU004003"/>
    </source>
</evidence>